<dbReference type="EMBL" id="CP046400">
    <property type="protein sequence ID" value="QGY39309.1"/>
    <property type="molecule type" value="Genomic_DNA"/>
</dbReference>
<evidence type="ECO:0000259" key="2">
    <source>
        <dbReference type="Pfam" id="PF01593"/>
    </source>
</evidence>
<gene>
    <name evidence="3" type="ORF">GM415_03970</name>
</gene>
<protein>
    <submittedName>
        <fullName evidence="3">NAD(P)-binding protein</fullName>
    </submittedName>
</protein>
<organism evidence="3 4">
    <name type="scientific">Pseudodesulfovibrio cashew</name>
    <dbReference type="NCBI Taxonomy" id="2678688"/>
    <lineage>
        <taxon>Bacteria</taxon>
        <taxon>Pseudomonadati</taxon>
        <taxon>Thermodesulfobacteriota</taxon>
        <taxon>Desulfovibrionia</taxon>
        <taxon>Desulfovibrionales</taxon>
        <taxon>Desulfovibrionaceae</taxon>
    </lineage>
</organism>
<sequence>MKTRYLIIGAGPTGLGAAHRLKELGADDYLVLERHGHAGGLAASFRDDAGFTWDIGGHVVFSHYAYFDALMDSLLGEERLEHQRESWVRSHGSWVPYPFQNNIRYLPREPRWECVEGLLPGNRSEAAPENFAQWFEHIFGAGIARHFMAPYNFKVWATPPELMQFNWIGERVSVVDLRKVLKNIILAQDDVAWGPNNTFKFPLHGGTGEIFRRMASLQGDRIRYGQEVASVDALAKRVTTLDGLEVEYDVLLNTAPLDRFVAEWMASPDSALVEAASGLEHNAVHVAGVGLDIREERERNSRCWMYFPEKDCPFYRVTNFHNYSPNNVARPGEQLAFMCETSHSAHKPEKIDELMDRTVAGLVNTSLLDQSRVDDIVTRWETNVDYGYPVPTLSRDASLRAIQPRLEELDIYSRGRFGGWKYEVSNMDHSVMQGVEWAERMVTDTPESTYSWE</sequence>
<accession>A0A6I6JDQ5</accession>
<keyword evidence="4" id="KW-1185">Reference proteome</keyword>
<feature type="domain" description="Amine oxidase" evidence="2">
    <location>
        <begin position="13"/>
        <end position="441"/>
    </location>
</feature>
<comment type="similarity">
    <text evidence="1">Belongs to the carotenoid/retinoid oxidoreductase family.</text>
</comment>
<proteinExistence type="inferred from homology"/>
<dbReference type="SUPFAM" id="SSF51971">
    <property type="entry name" value="Nucleotide-binding domain"/>
    <property type="match status" value="1"/>
</dbReference>
<dbReference type="PRINTS" id="PR00419">
    <property type="entry name" value="ADXRDTASE"/>
</dbReference>
<dbReference type="KEGG" id="psel:GM415_03970"/>
<name>A0A6I6JDQ5_9BACT</name>
<dbReference type="AlphaFoldDB" id="A0A6I6JDQ5"/>
<evidence type="ECO:0000313" key="4">
    <source>
        <dbReference type="Proteomes" id="UP000428328"/>
    </source>
</evidence>
<dbReference type="Proteomes" id="UP000428328">
    <property type="component" value="Chromosome"/>
</dbReference>
<dbReference type="GO" id="GO:0016491">
    <property type="term" value="F:oxidoreductase activity"/>
    <property type="evidence" value="ECO:0007669"/>
    <property type="project" value="InterPro"/>
</dbReference>
<dbReference type="InterPro" id="IPR002937">
    <property type="entry name" value="Amino_oxidase"/>
</dbReference>
<dbReference type="RefSeq" id="WP_158946534.1">
    <property type="nucleotide sequence ID" value="NZ_CP046400.1"/>
</dbReference>
<evidence type="ECO:0000256" key="1">
    <source>
        <dbReference type="ARBA" id="ARBA00006046"/>
    </source>
</evidence>
<dbReference type="PANTHER" id="PTHR43734">
    <property type="entry name" value="PHYTOENE DESATURASE"/>
    <property type="match status" value="1"/>
</dbReference>
<dbReference type="Gene3D" id="3.50.50.60">
    <property type="entry name" value="FAD/NAD(P)-binding domain"/>
    <property type="match status" value="1"/>
</dbReference>
<dbReference type="InterPro" id="IPR036188">
    <property type="entry name" value="FAD/NAD-bd_sf"/>
</dbReference>
<dbReference type="Pfam" id="PF01593">
    <property type="entry name" value="Amino_oxidase"/>
    <property type="match status" value="1"/>
</dbReference>
<evidence type="ECO:0000313" key="3">
    <source>
        <dbReference type="EMBL" id="QGY39309.1"/>
    </source>
</evidence>
<dbReference type="PANTHER" id="PTHR43734:SF4">
    <property type="entry name" value="AMINE OXIDASE DOMAIN-CONTAINING PROTEIN"/>
    <property type="match status" value="1"/>
</dbReference>
<reference evidence="3 4" key="1">
    <citation type="submission" date="2019-11" db="EMBL/GenBank/DDBJ databases">
        <authorList>
            <person name="Zheng R.K."/>
            <person name="Sun C.M."/>
        </authorList>
    </citation>
    <scope>NUCLEOTIDE SEQUENCE [LARGE SCALE GENOMIC DNA]</scope>
    <source>
        <strain evidence="3 4">SRB007</strain>
    </source>
</reference>